<evidence type="ECO:0000313" key="2">
    <source>
        <dbReference type="EMBL" id="RDX65510.1"/>
    </source>
</evidence>
<dbReference type="InterPro" id="IPR012337">
    <property type="entry name" value="RNaseH-like_sf"/>
</dbReference>
<keyword evidence="3" id="KW-1185">Reference proteome</keyword>
<dbReference type="InterPro" id="IPR036397">
    <property type="entry name" value="RNaseH_sf"/>
</dbReference>
<dbReference type="OrthoDB" id="1739170at2759"/>
<evidence type="ECO:0000313" key="3">
    <source>
        <dbReference type="Proteomes" id="UP000257109"/>
    </source>
</evidence>
<dbReference type="GO" id="GO:0015074">
    <property type="term" value="P:DNA integration"/>
    <property type="evidence" value="ECO:0007669"/>
    <property type="project" value="InterPro"/>
</dbReference>
<comment type="caution">
    <text evidence="2">The sequence shown here is derived from an EMBL/GenBank/DDBJ whole genome shotgun (WGS) entry which is preliminary data.</text>
</comment>
<feature type="non-terminal residue" evidence="2">
    <location>
        <position position="1"/>
    </location>
</feature>
<dbReference type="AlphaFoldDB" id="A0A371EHI5"/>
<accession>A0A371EHI5</accession>
<dbReference type="PROSITE" id="PS50994">
    <property type="entry name" value="INTEGRASE"/>
    <property type="match status" value="1"/>
</dbReference>
<protein>
    <submittedName>
        <fullName evidence="2">Mitochondrial protein</fullName>
    </submittedName>
</protein>
<feature type="domain" description="Integrase catalytic" evidence="1">
    <location>
        <begin position="200"/>
        <end position="253"/>
    </location>
</feature>
<dbReference type="InterPro" id="IPR052160">
    <property type="entry name" value="Gypsy_RT_Integrase-like"/>
</dbReference>
<feature type="non-terminal residue" evidence="2">
    <location>
        <position position="253"/>
    </location>
</feature>
<dbReference type="Gene3D" id="3.30.420.10">
    <property type="entry name" value="Ribonuclease H-like superfamily/Ribonuclease H"/>
    <property type="match status" value="1"/>
</dbReference>
<gene>
    <name evidence="2" type="ORF">CR513_55830</name>
</gene>
<dbReference type="PANTHER" id="PTHR47266">
    <property type="entry name" value="ENDONUCLEASE-RELATED"/>
    <property type="match status" value="1"/>
</dbReference>
<dbReference type="SUPFAM" id="SSF53098">
    <property type="entry name" value="Ribonuclease H-like"/>
    <property type="match status" value="1"/>
</dbReference>
<name>A0A371EHI5_MUCPR</name>
<dbReference type="GO" id="GO:0003676">
    <property type="term" value="F:nucleic acid binding"/>
    <property type="evidence" value="ECO:0007669"/>
    <property type="project" value="InterPro"/>
</dbReference>
<proteinExistence type="predicted"/>
<sequence>MVLQVQGLVRRDMHIRVAKHKYCEERERDPPSYMKAMVGDWWAFSFRREIHREGSLHGHVSLQTDKKNSTIFVLLSRSDHPSKTPSSSQSTIARRSPKFFSQQNHNTPNPKSAKHGAFTKKEYVAIRDMNIRSLSGSRLANQARKLSSLKYLVFTQLVEASLIECCGLYWPSIFRDAHQFVSTCDRCQKAGMALNQRHEMPQQPILFCEVFDVWGIDFMGPFPISNGYSYILLAVDYVSRWVEAIPTRTNDAK</sequence>
<dbReference type="InterPro" id="IPR001584">
    <property type="entry name" value="Integrase_cat-core"/>
</dbReference>
<dbReference type="Proteomes" id="UP000257109">
    <property type="component" value="Unassembled WGS sequence"/>
</dbReference>
<reference evidence="2" key="1">
    <citation type="submission" date="2018-05" db="EMBL/GenBank/DDBJ databases">
        <title>Draft genome of Mucuna pruriens seed.</title>
        <authorList>
            <person name="Nnadi N.E."/>
            <person name="Vos R."/>
            <person name="Hasami M.H."/>
            <person name="Devisetty U.K."/>
            <person name="Aguiy J.C."/>
        </authorList>
    </citation>
    <scope>NUCLEOTIDE SEQUENCE [LARGE SCALE GENOMIC DNA]</scope>
    <source>
        <strain evidence="2">JCA_2017</strain>
    </source>
</reference>
<organism evidence="2 3">
    <name type="scientific">Mucuna pruriens</name>
    <name type="common">Velvet bean</name>
    <name type="synonym">Dolichos pruriens</name>
    <dbReference type="NCBI Taxonomy" id="157652"/>
    <lineage>
        <taxon>Eukaryota</taxon>
        <taxon>Viridiplantae</taxon>
        <taxon>Streptophyta</taxon>
        <taxon>Embryophyta</taxon>
        <taxon>Tracheophyta</taxon>
        <taxon>Spermatophyta</taxon>
        <taxon>Magnoliopsida</taxon>
        <taxon>eudicotyledons</taxon>
        <taxon>Gunneridae</taxon>
        <taxon>Pentapetalae</taxon>
        <taxon>rosids</taxon>
        <taxon>fabids</taxon>
        <taxon>Fabales</taxon>
        <taxon>Fabaceae</taxon>
        <taxon>Papilionoideae</taxon>
        <taxon>50 kb inversion clade</taxon>
        <taxon>NPAAA clade</taxon>
        <taxon>indigoferoid/millettioid clade</taxon>
        <taxon>Phaseoleae</taxon>
        <taxon>Mucuna</taxon>
    </lineage>
</organism>
<evidence type="ECO:0000259" key="1">
    <source>
        <dbReference type="PROSITE" id="PS50994"/>
    </source>
</evidence>
<dbReference type="EMBL" id="QJKJ01013867">
    <property type="protein sequence ID" value="RDX65510.1"/>
    <property type="molecule type" value="Genomic_DNA"/>
</dbReference>